<dbReference type="Gene3D" id="1.20.245.10">
    <property type="entry name" value="Lipoxygenase-1, Domain 5"/>
    <property type="match status" value="1"/>
</dbReference>
<sequence>KIKGVPPKNKNPLKEEDIVKSLIDKSTTLDTMVITRILSERSTNALGDFEVTYTYDPAAVKIVEEFRQNLKDISLKMHQRNEKLVQKYEYLYPEEIPNSIST</sequence>
<protein>
    <recommendedName>
        <fullName evidence="1">Lipoxygenase domain-containing protein</fullName>
    </recommendedName>
</protein>
<dbReference type="SUPFAM" id="SSF48484">
    <property type="entry name" value="Lipoxigenase"/>
    <property type="match status" value="1"/>
</dbReference>
<dbReference type="GO" id="GO:0016702">
    <property type="term" value="F:oxidoreductase activity, acting on single donors with incorporation of molecular oxygen, incorporation of two atoms of oxygen"/>
    <property type="evidence" value="ECO:0007669"/>
    <property type="project" value="InterPro"/>
</dbReference>
<proteinExistence type="predicted"/>
<dbReference type="AlphaFoldDB" id="A0A8W8MDN9"/>
<dbReference type="EnsemblMetazoa" id="G32293.1">
    <property type="protein sequence ID" value="G32293.1:cds"/>
    <property type="gene ID" value="G32293"/>
</dbReference>
<dbReference type="InterPro" id="IPR013819">
    <property type="entry name" value="LipOase_C"/>
</dbReference>
<keyword evidence="3" id="KW-1185">Reference proteome</keyword>
<dbReference type="InterPro" id="IPR036226">
    <property type="entry name" value="LipOase_C_sf"/>
</dbReference>
<name>A0A8W8MDN9_MAGGI</name>
<evidence type="ECO:0000259" key="1">
    <source>
        <dbReference type="PROSITE" id="PS51393"/>
    </source>
</evidence>
<organism evidence="2 3">
    <name type="scientific">Magallana gigas</name>
    <name type="common">Pacific oyster</name>
    <name type="synonym">Crassostrea gigas</name>
    <dbReference type="NCBI Taxonomy" id="29159"/>
    <lineage>
        <taxon>Eukaryota</taxon>
        <taxon>Metazoa</taxon>
        <taxon>Spiralia</taxon>
        <taxon>Lophotrochozoa</taxon>
        <taxon>Mollusca</taxon>
        <taxon>Bivalvia</taxon>
        <taxon>Autobranchia</taxon>
        <taxon>Pteriomorphia</taxon>
        <taxon>Ostreida</taxon>
        <taxon>Ostreoidea</taxon>
        <taxon>Ostreidae</taxon>
        <taxon>Magallana</taxon>
    </lineage>
</organism>
<evidence type="ECO:0000313" key="2">
    <source>
        <dbReference type="EnsemblMetazoa" id="G32293.1:cds"/>
    </source>
</evidence>
<dbReference type="GO" id="GO:0046872">
    <property type="term" value="F:metal ion binding"/>
    <property type="evidence" value="ECO:0007669"/>
    <property type="project" value="InterPro"/>
</dbReference>
<reference evidence="2" key="1">
    <citation type="submission" date="2022-08" db="UniProtKB">
        <authorList>
            <consortium name="EnsemblMetazoa"/>
        </authorList>
    </citation>
    <scope>IDENTIFICATION</scope>
    <source>
        <strain evidence="2">05x7-T-G4-1.051#20</strain>
    </source>
</reference>
<feature type="domain" description="Lipoxygenase" evidence="1">
    <location>
        <begin position="1"/>
        <end position="102"/>
    </location>
</feature>
<evidence type="ECO:0000313" key="3">
    <source>
        <dbReference type="Proteomes" id="UP000005408"/>
    </source>
</evidence>
<accession>A0A8W8MDN9</accession>
<dbReference type="PROSITE" id="PS51393">
    <property type="entry name" value="LIPOXYGENASE_3"/>
    <property type="match status" value="1"/>
</dbReference>
<dbReference type="Proteomes" id="UP000005408">
    <property type="component" value="Unassembled WGS sequence"/>
</dbReference>